<proteinExistence type="predicted"/>
<keyword evidence="2" id="KW-0808">Transferase</keyword>
<dbReference type="PANTHER" id="PTHR43792:SF1">
    <property type="entry name" value="N-ACETYLTRANSFERASE DOMAIN-CONTAINING PROTEIN"/>
    <property type="match status" value="1"/>
</dbReference>
<reference evidence="2 3" key="1">
    <citation type="submission" date="2020-07" db="EMBL/GenBank/DDBJ databases">
        <title>Complete genome sequence for Sandaracinobacter sp. M6.</title>
        <authorList>
            <person name="Tang Y."/>
            <person name="Liu Q."/>
            <person name="Guo Z."/>
            <person name="Lei P."/>
            <person name="Huang B."/>
        </authorList>
    </citation>
    <scope>NUCLEOTIDE SEQUENCE [LARGE SCALE GENOMIC DNA]</scope>
    <source>
        <strain evidence="2 3">M6</strain>
    </source>
</reference>
<dbReference type="GO" id="GO:0016747">
    <property type="term" value="F:acyltransferase activity, transferring groups other than amino-acyl groups"/>
    <property type="evidence" value="ECO:0007669"/>
    <property type="project" value="InterPro"/>
</dbReference>
<dbReference type="InterPro" id="IPR000182">
    <property type="entry name" value="GNAT_dom"/>
</dbReference>
<dbReference type="Gene3D" id="3.40.630.30">
    <property type="match status" value="1"/>
</dbReference>
<feature type="domain" description="N-acetyltransferase" evidence="1">
    <location>
        <begin position="8"/>
        <end position="174"/>
    </location>
</feature>
<evidence type="ECO:0000259" key="1">
    <source>
        <dbReference type="PROSITE" id="PS51186"/>
    </source>
</evidence>
<dbReference type="Proteomes" id="UP000515292">
    <property type="component" value="Chromosome"/>
</dbReference>
<keyword evidence="3" id="KW-1185">Reference proteome</keyword>
<gene>
    <name evidence="2" type="ORF">H3309_04885</name>
</gene>
<dbReference type="Pfam" id="PF13302">
    <property type="entry name" value="Acetyltransf_3"/>
    <property type="match status" value="1"/>
</dbReference>
<dbReference type="RefSeq" id="WP_182297640.1">
    <property type="nucleotide sequence ID" value="NZ_CP059851.1"/>
</dbReference>
<dbReference type="PANTHER" id="PTHR43792">
    <property type="entry name" value="GNAT FAMILY, PUTATIVE (AFU_ORTHOLOGUE AFUA_3G00765)-RELATED-RELATED"/>
    <property type="match status" value="1"/>
</dbReference>
<dbReference type="KEGG" id="sand:H3309_04885"/>
<organism evidence="2 3">
    <name type="scientific">Sandaracinobacteroides saxicola</name>
    <dbReference type="NCBI Taxonomy" id="2759707"/>
    <lineage>
        <taxon>Bacteria</taxon>
        <taxon>Pseudomonadati</taxon>
        <taxon>Pseudomonadota</taxon>
        <taxon>Alphaproteobacteria</taxon>
        <taxon>Sphingomonadales</taxon>
        <taxon>Sphingosinicellaceae</taxon>
        <taxon>Sandaracinobacteroides</taxon>
    </lineage>
</organism>
<accession>A0A7G5IKC5</accession>
<protein>
    <submittedName>
        <fullName evidence="2">GNAT family N-acetyltransferase</fullName>
    </submittedName>
</protein>
<dbReference type="AlphaFoldDB" id="A0A7G5IKC5"/>
<dbReference type="InterPro" id="IPR051531">
    <property type="entry name" value="N-acetyltransferase"/>
</dbReference>
<dbReference type="PROSITE" id="PS51186">
    <property type="entry name" value="GNAT"/>
    <property type="match status" value="1"/>
</dbReference>
<dbReference type="InterPro" id="IPR016181">
    <property type="entry name" value="Acyl_CoA_acyltransferase"/>
</dbReference>
<name>A0A7G5IKC5_9SPHN</name>
<evidence type="ECO:0000313" key="2">
    <source>
        <dbReference type="EMBL" id="QMW23817.1"/>
    </source>
</evidence>
<dbReference type="EMBL" id="CP059851">
    <property type="protein sequence ID" value="QMW23817.1"/>
    <property type="molecule type" value="Genomic_DNA"/>
</dbReference>
<sequence length="174" mass="19849">MRIETERLVLRSWQDADLDDLVALNGDPEVMRFFGFTMSREASAIMRGRLQGWDDALGVTFWRVGLREDDRFLGIAGLKPLTVPWPEPHDVEIGWRFARHAWGQGHASEAAAAALAVGLARWPRVMAQTNFANRASWRVMERIGMTRAETLDFDHPNYAEGHPLRPHIVYVKAR</sequence>
<dbReference type="SUPFAM" id="SSF55729">
    <property type="entry name" value="Acyl-CoA N-acyltransferases (Nat)"/>
    <property type="match status" value="1"/>
</dbReference>
<evidence type="ECO:0000313" key="3">
    <source>
        <dbReference type="Proteomes" id="UP000515292"/>
    </source>
</evidence>